<proteinExistence type="inferred from homology"/>
<accession>A0A2N1JEU7</accession>
<keyword evidence="5" id="KW-0808">Transferase</keyword>
<dbReference type="Pfam" id="PF04757">
    <property type="entry name" value="Pex2_Pex12"/>
    <property type="match status" value="1"/>
</dbReference>
<keyword evidence="6" id="KW-0812">Transmembrane</keyword>
<evidence type="ECO:0000256" key="15">
    <source>
        <dbReference type="ARBA" id="ARBA00032511"/>
    </source>
</evidence>
<evidence type="ECO:0000256" key="2">
    <source>
        <dbReference type="ARBA" id="ARBA00004906"/>
    </source>
</evidence>
<keyword evidence="4" id="KW-0813">Transport</keyword>
<evidence type="ECO:0000256" key="3">
    <source>
        <dbReference type="ARBA" id="ARBA00008704"/>
    </source>
</evidence>
<keyword evidence="7" id="KW-0479">Metal-binding</keyword>
<dbReference type="InterPro" id="IPR006845">
    <property type="entry name" value="Pex_N"/>
</dbReference>
<evidence type="ECO:0000256" key="16">
    <source>
        <dbReference type="ARBA" id="ARBA00034438"/>
    </source>
</evidence>
<dbReference type="Proteomes" id="UP000232875">
    <property type="component" value="Unassembled WGS sequence"/>
</dbReference>
<gene>
    <name evidence="19" type="primary">PEX2</name>
    <name evidence="19" type="ORF">MVES_001131</name>
</gene>
<comment type="similarity">
    <text evidence="3">Belongs to the pex2/pex10/pex12 family.</text>
</comment>
<evidence type="ECO:0000256" key="8">
    <source>
        <dbReference type="ARBA" id="ARBA00022771"/>
    </source>
</evidence>
<keyword evidence="14" id="KW-0576">Peroxisome</keyword>
<evidence type="ECO:0000256" key="5">
    <source>
        <dbReference type="ARBA" id="ARBA00022679"/>
    </source>
</evidence>
<evidence type="ECO:0000256" key="14">
    <source>
        <dbReference type="ARBA" id="ARBA00023140"/>
    </source>
</evidence>
<evidence type="ECO:0000256" key="17">
    <source>
        <dbReference type="ARBA" id="ARBA00034523"/>
    </source>
</evidence>
<keyword evidence="13" id="KW-0472">Membrane</keyword>
<dbReference type="PANTHER" id="PTHR48178:SF1">
    <property type="entry name" value="PEROXISOME BIOGENESIS FACTOR 2"/>
    <property type="match status" value="1"/>
</dbReference>
<name>A0A2N1JEU7_9BASI</name>
<keyword evidence="8" id="KW-0863">Zinc-finger</keyword>
<keyword evidence="11" id="KW-0653">Protein transport</keyword>
<evidence type="ECO:0000256" key="13">
    <source>
        <dbReference type="ARBA" id="ARBA00023136"/>
    </source>
</evidence>
<evidence type="ECO:0000256" key="4">
    <source>
        <dbReference type="ARBA" id="ARBA00022448"/>
    </source>
</evidence>
<evidence type="ECO:0000256" key="9">
    <source>
        <dbReference type="ARBA" id="ARBA00022786"/>
    </source>
</evidence>
<dbReference type="AlphaFoldDB" id="A0A2N1JEU7"/>
<evidence type="ECO:0000259" key="18">
    <source>
        <dbReference type="Pfam" id="PF04757"/>
    </source>
</evidence>
<evidence type="ECO:0000256" key="11">
    <source>
        <dbReference type="ARBA" id="ARBA00022927"/>
    </source>
</evidence>
<comment type="catalytic activity">
    <reaction evidence="16">
        <text>[E2 ubiquitin-conjugating enzyme]-S-ubiquitinyl-L-cysteine + [acceptor protein]-L-cysteine = [E2 ubiquitin-conjugating enzyme]-L-cysteine + [acceptor protein]-S-ubiquitinyl-L-cysteine.</text>
        <dbReference type="EC" id="2.3.2.36"/>
    </reaction>
</comment>
<dbReference type="OrthoDB" id="1701437at2759"/>
<keyword evidence="9" id="KW-0833">Ubl conjugation pathway</keyword>
<keyword evidence="10" id="KW-0862">Zinc</keyword>
<dbReference type="GO" id="GO:0061630">
    <property type="term" value="F:ubiquitin protein ligase activity"/>
    <property type="evidence" value="ECO:0007669"/>
    <property type="project" value="UniProtKB-EC"/>
</dbReference>
<dbReference type="STRING" id="2020962.A0A2N1JEU7"/>
<dbReference type="GO" id="GO:0005778">
    <property type="term" value="C:peroxisomal membrane"/>
    <property type="evidence" value="ECO:0007669"/>
    <property type="project" value="UniProtKB-SubCell"/>
</dbReference>
<feature type="domain" description="Pex N-terminal" evidence="18">
    <location>
        <begin position="48"/>
        <end position="256"/>
    </location>
</feature>
<evidence type="ECO:0000256" key="12">
    <source>
        <dbReference type="ARBA" id="ARBA00022989"/>
    </source>
</evidence>
<comment type="subcellular location">
    <subcellularLocation>
        <location evidence="1">Peroxisome membrane</location>
        <topology evidence="1">Multi-pass membrane protein</topology>
    </subcellularLocation>
</comment>
<evidence type="ECO:0000313" key="19">
    <source>
        <dbReference type="EMBL" id="PKI85073.1"/>
    </source>
</evidence>
<dbReference type="GO" id="GO:0016567">
    <property type="term" value="P:protein ubiquitination"/>
    <property type="evidence" value="ECO:0007669"/>
    <property type="project" value="UniProtKB-ARBA"/>
</dbReference>
<dbReference type="InterPro" id="IPR025654">
    <property type="entry name" value="PEX2/10"/>
</dbReference>
<dbReference type="EMBL" id="KZ454988">
    <property type="protein sequence ID" value="PKI85073.1"/>
    <property type="molecule type" value="Genomic_DNA"/>
</dbReference>
<evidence type="ECO:0000313" key="20">
    <source>
        <dbReference type="Proteomes" id="UP000232875"/>
    </source>
</evidence>
<organism evidence="19 20">
    <name type="scientific">Malassezia vespertilionis</name>
    <dbReference type="NCBI Taxonomy" id="2020962"/>
    <lineage>
        <taxon>Eukaryota</taxon>
        <taxon>Fungi</taxon>
        <taxon>Dikarya</taxon>
        <taxon>Basidiomycota</taxon>
        <taxon>Ustilaginomycotina</taxon>
        <taxon>Malasseziomycetes</taxon>
        <taxon>Malasseziales</taxon>
        <taxon>Malasseziaceae</taxon>
        <taxon>Malassezia</taxon>
    </lineage>
</organism>
<evidence type="ECO:0000256" key="1">
    <source>
        <dbReference type="ARBA" id="ARBA00004585"/>
    </source>
</evidence>
<sequence>MADDAPFYAPAYSHALPAIEAIRKRLPHFSSPVLRVQRVGQLDAELLDQELTDLLAEPVKTALRNVAPSMDTQYADEIYVLLRVVLYKFSIYDRSASYGAMLQNLKFRNEWAHRSGLQSTAVDAPLRGLQLVLYPFATILFPYLYRKSKAYMREYGYDNAPADAPEFVAWSIAEQGQRAWNILSFVNFALFLWNGRYRTIAARMLGMRLVYANRTLNRNVSFEFLNRQLVWNAFTEFLLFLLPLIRPRWLMRRLLRLPTHPTVLAALHRTLPTSVAQRMGLHYDPASQRTRLRRTSVRKKHGKYYNLPDACCAICFARLERAAGVDVHVDAQAEELPHVSIPNVDPLHPSKGLVAQRHLRETESSAPAAVASAVQQRAAQRATKLEAIRAAKRHGKHGETHRPSLLMASPNGIKYLDALATTPYRTLPCADEGKHCTYCYYCIAEKLLAESMDDALQEAGGWECLR</sequence>
<dbReference type="EC" id="2.3.2.36" evidence="17"/>
<dbReference type="GO" id="GO:0016562">
    <property type="term" value="P:protein import into peroxisome matrix, receptor recycling"/>
    <property type="evidence" value="ECO:0007669"/>
    <property type="project" value="UniProtKB-ARBA"/>
</dbReference>
<evidence type="ECO:0000256" key="6">
    <source>
        <dbReference type="ARBA" id="ARBA00022692"/>
    </source>
</evidence>
<comment type="pathway">
    <text evidence="2">Protein modification; protein ubiquitination.</text>
</comment>
<evidence type="ECO:0000256" key="7">
    <source>
        <dbReference type="ARBA" id="ARBA00022723"/>
    </source>
</evidence>
<dbReference type="PANTHER" id="PTHR48178">
    <property type="entry name" value="PEROXISOME BIOGENESIS FACTOR 2"/>
    <property type="match status" value="1"/>
</dbReference>
<evidence type="ECO:0000256" key="10">
    <source>
        <dbReference type="ARBA" id="ARBA00022833"/>
    </source>
</evidence>
<keyword evidence="12" id="KW-1133">Transmembrane helix</keyword>
<protein>
    <recommendedName>
        <fullName evidence="17">RING-type E3 ubiquitin transferase (cysteine targeting)</fullName>
        <ecNumber evidence="17">2.3.2.36</ecNumber>
    </recommendedName>
    <alternativeName>
        <fullName evidence="15">Peroxin-2</fullName>
    </alternativeName>
</protein>
<reference evidence="19 20" key="1">
    <citation type="submission" date="2017-10" db="EMBL/GenBank/DDBJ databases">
        <title>A novel species of cold-tolerant Malassezia isolated from bats.</title>
        <authorList>
            <person name="Lorch J.M."/>
            <person name="Palmer J.M."/>
            <person name="Vanderwolf K.J."/>
            <person name="Schmidt K.Z."/>
            <person name="Verant M.L."/>
            <person name="Weller T.J."/>
            <person name="Blehert D.S."/>
        </authorList>
    </citation>
    <scope>NUCLEOTIDE SEQUENCE [LARGE SCALE GENOMIC DNA]</scope>
    <source>
        <strain evidence="19 20">NWHC:44797-103</strain>
    </source>
</reference>
<dbReference type="GO" id="GO:0008270">
    <property type="term" value="F:zinc ion binding"/>
    <property type="evidence" value="ECO:0007669"/>
    <property type="project" value="UniProtKB-KW"/>
</dbReference>
<keyword evidence="20" id="KW-1185">Reference proteome</keyword>